<feature type="binding site" evidence="6">
    <location>
        <position position="623"/>
    </location>
    <ligand>
        <name>ATP</name>
        <dbReference type="ChEBI" id="CHEBI:30616"/>
    </ligand>
</feature>
<comment type="catalytic activity">
    <reaction evidence="6 7">
        <text>[phosphate](n) + ATP = [phosphate](n+1) + ADP</text>
        <dbReference type="Rhea" id="RHEA:19573"/>
        <dbReference type="Rhea" id="RHEA-COMP:9859"/>
        <dbReference type="Rhea" id="RHEA-COMP:14280"/>
        <dbReference type="ChEBI" id="CHEBI:16838"/>
        <dbReference type="ChEBI" id="CHEBI:30616"/>
        <dbReference type="ChEBI" id="CHEBI:456216"/>
        <dbReference type="EC" id="2.7.4.1"/>
    </reaction>
</comment>
<dbReference type="Gene3D" id="3.30.870.10">
    <property type="entry name" value="Endonuclease Chain A"/>
    <property type="match status" value="2"/>
</dbReference>
<feature type="binding site" evidence="6">
    <location>
        <position position="68"/>
    </location>
    <ligand>
        <name>ATP</name>
        <dbReference type="ChEBI" id="CHEBI:30616"/>
    </ligand>
</feature>
<feature type="domain" description="Polyphosphate kinase middle" evidence="9">
    <location>
        <begin position="146"/>
        <end position="335"/>
    </location>
</feature>
<dbReference type="NCBIfam" id="NF003918">
    <property type="entry name" value="PRK05443.1-2"/>
    <property type="match status" value="1"/>
</dbReference>
<keyword evidence="14" id="KW-1185">Reference proteome</keyword>
<evidence type="ECO:0000256" key="7">
    <source>
        <dbReference type="RuleBase" id="RU003800"/>
    </source>
</evidence>
<comment type="caution">
    <text evidence="13">The sequence shown here is derived from an EMBL/GenBank/DDBJ whole genome shotgun (WGS) entry which is preliminary data.</text>
</comment>
<dbReference type="InterPro" id="IPR024953">
    <property type="entry name" value="PP_kinase_middle"/>
</dbReference>
<dbReference type="InterPro" id="IPR025200">
    <property type="entry name" value="PPK_C_dom2"/>
</dbReference>
<dbReference type="EMBL" id="SJPL01000001">
    <property type="protein sequence ID" value="TWT70883.1"/>
    <property type="molecule type" value="Genomic_DNA"/>
</dbReference>
<organism evidence="13 14">
    <name type="scientific">Crateriforma conspicua</name>
    <dbReference type="NCBI Taxonomy" id="2527996"/>
    <lineage>
        <taxon>Bacteria</taxon>
        <taxon>Pseudomonadati</taxon>
        <taxon>Planctomycetota</taxon>
        <taxon>Planctomycetia</taxon>
        <taxon>Planctomycetales</taxon>
        <taxon>Planctomycetaceae</taxon>
        <taxon>Crateriforma</taxon>
    </lineage>
</organism>
<keyword evidence="6" id="KW-0479">Metal-binding</keyword>
<evidence type="ECO:0000256" key="1">
    <source>
        <dbReference type="ARBA" id="ARBA00022553"/>
    </source>
</evidence>
<reference evidence="13 14" key="1">
    <citation type="submission" date="2019-02" db="EMBL/GenBank/DDBJ databases">
        <title>Deep-cultivation of Planctomycetes and their phenomic and genomic characterization uncovers novel biology.</title>
        <authorList>
            <person name="Wiegand S."/>
            <person name="Jogler M."/>
            <person name="Boedeker C."/>
            <person name="Pinto D."/>
            <person name="Vollmers J."/>
            <person name="Rivas-Marin E."/>
            <person name="Kohn T."/>
            <person name="Peeters S.H."/>
            <person name="Heuer A."/>
            <person name="Rast P."/>
            <person name="Oberbeckmann S."/>
            <person name="Bunk B."/>
            <person name="Jeske O."/>
            <person name="Meyerdierks A."/>
            <person name="Storesund J.E."/>
            <person name="Kallscheuer N."/>
            <person name="Luecker S."/>
            <person name="Lage O.M."/>
            <person name="Pohl T."/>
            <person name="Merkel B.J."/>
            <person name="Hornburger P."/>
            <person name="Mueller R.-W."/>
            <person name="Bruemmer F."/>
            <person name="Labrenz M."/>
            <person name="Spormann A.M."/>
            <person name="Op Den Camp H."/>
            <person name="Overmann J."/>
            <person name="Amann R."/>
            <person name="Jetten M.S.M."/>
            <person name="Mascher T."/>
            <person name="Medema M.H."/>
            <person name="Devos D.P."/>
            <person name="Kaster A.-K."/>
            <person name="Ovreas L."/>
            <person name="Rohde M."/>
            <person name="Galperin M.Y."/>
            <person name="Jogler C."/>
        </authorList>
    </citation>
    <scope>NUCLEOTIDE SEQUENCE [LARGE SCALE GENOMIC DNA]</scope>
    <source>
        <strain evidence="13 14">Pan14r</strain>
    </source>
</reference>
<dbReference type="GO" id="GO:0046872">
    <property type="term" value="F:metal ion binding"/>
    <property type="evidence" value="ECO:0007669"/>
    <property type="project" value="UniProtKB-KW"/>
</dbReference>
<dbReference type="InterPro" id="IPR025198">
    <property type="entry name" value="PPK_N_dom"/>
</dbReference>
<evidence type="ECO:0000256" key="3">
    <source>
        <dbReference type="ARBA" id="ARBA00022741"/>
    </source>
</evidence>
<evidence type="ECO:0000256" key="5">
    <source>
        <dbReference type="ARBA" id="ARBA00022840"/>
    </source>
</evidence>
<feature type="active site" description="Phosphohistidine intermediate" evidence="6">
    <location>
        <position position="466"/>
    </location>
</feature>
<dbReference type="GO" id="GO:0006799">
    <property type="term" value="P:polyphosphate biosynthetic process"/>
    <property type="evidence" value="ECO:0007669"/>
    <property type="project" value="UniProtKB-UniRule"/>
</dbReference>
<feature type="region of interest" description="Disordered" evidence="8">
    <location>
        <begin position="1"/>
        <end position="25"/>
    </location>
</feature>
<feature type="domain" description="Polyphosphate kinase C-terminal" evidence="11">
    <location>
        <begin position="534"/>
        <end position="706"/>
    </location>
</feature>
<dbReference type="SUPFAM" id="SSF56024">
    <property type="entry name" value="Phospholipase D/nuclease"/>
    <property type="match status" value="2"/>
</dbReference>
<dbReference type="EC" id="2.7.4.1" evidence="6 7"/>
<evidence type="ECO:0000259" key="11">
    <source>
        <dbReference type="Pfam" id="PF13090"/>
    </source>
</evidence>
<dbReference type="Pfam" id="PF13089">
    <property type="entry name" value="PP_kinase_N"/>
    <property type="match status" value="1"/>
</dbReference>
<feature type="binding site" evidence="6">
    <location>
        <position position="406"/>
    </location>
    <ligand>
        <name>Mg(2+)</name>
        <dbReference type="ChEBI" id="CHEBI:18420"/>
    </ligand>
</feature>
<dbReference type="InterPro" id="IPR003414">
    <property type="entry name" value="PP_kinase"/>
</dbReference>
<evidence type="ECO:0000256" key="2">
    <source>
        <dbReference type="ARBA" id="ARBA00022679"/>
    </source>
</evidence>
<comment type="function">
    <text evidence="6 7">Catalyzes the reversible transfer of the terminal phosphate of ATP to form a long-chain polyphosphate (polyP).</text>
</comment>
<dbReference type="CDD" id="cd09168">
    <property type="entry name" value="PLDc_PaPPK1_C2_like"/>
    <property type="match status" value="1"/>
</dbReference>
<feature type="compositionally biased region" description="Low complexity" evidence="8">
    <location>
        <begin position="1"/>
        <end position="12"/>
    </location>
</feature>
<dbReference type="GO" id="GO:0008976">
    <property type="term" value="F:polyphosphate kinase activity"/>
    <property type="evidence" value="ECO:0007669"/>
    <property type="project" value="UniProtKB-UniRule"/>
</dbReference>
<dbReference type="InterPro" id="IPR036832">
    <property type="entry name" value="PPK_N_dom_sf"/>
</dbReference>
<dbReference type="Pfam" id="PF17941">
    <property type="entry name" value="PP_kinase_C_1"/>
    <property type="match status" value="1"/>
</dbReference>
<keyword evidence="6" id="KW-0460">Magnesium</keyword>
<dbReference type="InterPro" id="IPR036830">
    <property type="entry name" value="PP_kinase_middle_dom_sf"/>
</dbReference>
<feature type="binding site" evidence="6">
    <location>
        <position position="499"/>
    </location>
    <ligand>
        <name>ATP</name>
        <dbReference type="ChEBI" id="CHEBI:30616"/>
    </ligand>
</feature>
<feature type="domain" description="Polyphosphate kinase C-terminal" evidence="12">
    <location>
        <begin position="362"/>
        <end position="527"/>
    </location>
</feature>
<feature type="binding site" evidence="6">
    <location>
        <position position="595"/>
    </location>
    <ligand>
        <name>ATP</name>
        <dbReference type="ChEBI" id="CHEBI:30616"/>
    </ligand>
</feature>
<proteinExistence type="inferred from homology"/>
<evidence type="ECO:0000259" key="12">
    <source>
        <dbReference type="Pfam" id="PF17941"/>
    </source>
</evidence>
<evidence type="ECO:0000256" key="8">
    <source>
        <dbReference type="SAM" id="MobiDB-lite"/>
    </source>
</evidence>
<dbReference type="PANTHER" id="PTHR30218:SF0">
    <property type="entry name" value="POLYPHOSPHATE KINASE"/>
    <property type="match status" value="1"/>
</dbReference>
<dbReference type="HAMAP" id="MF_00347">
    <property type="entry name" value="Polyphosphate_kinase"/>
    <property type="match status" value="1"/>
</dbReference>
<keyword evidence="5 6" id="KW-0067">ATP-binding</keyword>
<evidence type="ECO:0000256" key="6">
    <source>
        <dbReference type="HAMAP-Rule" id="MF_00347"/>
    </source>
</evidence>
<dbReference type="Pfam" id="PF13090">
    <property type="entry name" value="PP_kinase_C"/>
    <property type="match status" value="1"/>
</dbReference>
<dbReference type="Gene3D" id="1.20.58.310">
    <property type="entry name" value="Polyphosphate kinase N-terminal domain"/>
    <property type="match status" value="1"/>
</dbReference>
<name>A0A5C5Y7W8_9PLAN</name>
<keyword evidence="4 6" id="KW-0418">Kinase</keyword>
<evidence type="ECO:0000259" key="9">
    <source>
        <dbReference type="Pfam" id="PF02503"/>
    </source>
</evidence>
<evidence type="ECO:0000259" key="10">
    <source>
        <dbReference type="Pfam" id="PF13089"/>
    </source>
</evidence>
<gene>
    <name evidence="6 13" type="primary">ppk</name>
    <name evidence="13" type="ORF">Pan14r_31910</name>
</gene>
<dbReference type="NCBIfam" id="NF003917">
    <property type="entry name" value="PRK05443.1-1"/>
    <property type="match status" value="1"/>
</dbReference>
<dbReference type="RefSeq" id="WP_146439520.1">
    <property type="nucleotide sequence ID" value="NZ_SJPL01000001.1"/>
</dbReference>
<dbReference type="OrthoDB" id="9761456at2"/>
<dbReference type="NCBIfam" id="NF003921">
    <property type="entry name" value="PRK05443.2-2"/>
    <property type="match status" value="1"/>
</dbReference>
<dbReference type="Proteomes" id="UP000317238">
    <property type="component" value="Unassembled WGS sequence"/>
</dbReference>
<protein>
    <recommendedName>
        <fullName evidence="6 7">Polyphosphate kinase</fullName>
        <ecNumber evidence="6 7">2.7.4.1</ecNumber>
    </recommendedName>
    <alternativeName>
        <fullName evidence="6">ATP-polyphosphate phosphotransferase</fullName>
    </alternativeName>
    <alternativeName>
        <fullName evidence="6">Polyphosphoric acid kinase</fullName>
    </alternativeName>
</protein>
<dbReference type="PANTHER" id="PTHR30218">
    <property type="entry name" value="POLYPHOSPHATE KINASE"/>
    <property type="match status" value="1"/>
</dbReference>
<dbReference type="CDD" id="cd09165">
    <property type="entry name" value="PLDc_PaPPK1_C1_like"/>
    <property type="match status" value="1"/>
</dbReference>
<dbReference type="Pfam" id="PF02503">
    <property type="entry name" value="PP_kinase"/>
    <property type="match status" value="1"/>
</dbReference>
<feature type="domain" description="Polyphosphate kinase N-terminal" evidence="10">
    <location>
        <begin position="30"/>
        <end position="134"/>
    </location>
</feature>
<dbReference type="NCBIfam" id="TIGR03705">
    <property type="entry name" value="poly_P_kin"/>
    <property type="match status" value="1"/>
</dbReference>
<evidence type="ECO:0000313" key="14">
    <source>
        <dbReference type="Proteomes" id="UP000317238"/>
    </source>
</evidence>
<comment type="similarity">
    <text evidence="6 7">Belongs to the polyphosphate kinase 1 (PPK1) family.</text>
</comment>
<evidence type="ECO:0000256" key="4">
    <source>
        <dbReference type="ARBA" id="ARBA00022777"/>
    </source>
</evidence>
<accession>A0A5C5Y7W8</accession>
<dbReference type="AlphaFoldDB" id="A0A5C5Y7W8"/>
<dbReference type="SUPFAM" id="SSF140356">
    <property type="entry name" value="PPK N-terminal domain-like"/>
    <property type="match status" value="1"/>
</dbReference>
<comment type="PTM">
    <text evidence="6 7">An intermediate of this reaction is the autophosphorylated ppk in which a phosphate is covalently linked to a histidine residue through a N-P bond.</text>
</comment>
<dbReference type="InterPro" id="IPR041108">
    <property type="entry name" value="PP_kinase_C_1"/>
</dbReference>
<keyword evidence="1 6" id="KW-0597">Phosphoprotein</keyword>
<evidence type="ECO:0000313" key="13">
    <source>
        <dbReference type="EMBL" id="TWT70883.1"/>
    </source>
</evidence>
<dbReference type="PIRSF" id="PIRSF015589">
    <property type="entry name" value="PP_kinase"/>
    <property type="match status" value="1"/>
</dbReference>
<dbReference type="Gene3D" id="3.30.1840.10">
    <property type="entry name" value="Polyphosphate kinase middle domain"/>
    <property type="match status" value="1"/>
</dbReference>
<dbReference type="GO" id="GO:0009358">
    <property type="term" value="C:polyphosphate kinase complex"/>
    <property type="evidence" value="ECO:0007669"/>
    <property type="project" value="InterPro"/>
</dbReference>
<sequence length="736" mass="82090">MSASTPRTSKTSKATKKSTKSESKLPVDRFVNRELGWLEFNARVLDQATDPEVPLLERAKFLAITGSNLDEFVMVRVGGLKLQYERNSLSRDPAGMTVSEQLQAVLTRCHLLVGRQGAHFREQLEPELVENGIHRVDLSNCSESTRQDAHRTFVADVLPVLTPHAVFHDRPFPMLQGLSMHLCVRLDGQDPGLGKPVVGPDGETPLWHFAIIPLGRALPRIIQLPSDDGYAYVLLEDLVAHFAEEFFQGRRVLEATPFRITRNADIELREDGAGDLLEGMEEVLEGRRQSDVVRLELAATAGDEMTAFLTETMGVQQRDTFRIDGPLDLTYLFGLSGIKGFGKLKDVPWPPQGTPGIDPADSMFATMGEGDWLLVHPYERFDPVVRLLEEAAGDPDVLAIKQILYRTSNNSPIVAALMKAAQNGKYVSAIVELKARFDEARNIEWAREMEQAGVQVIYGIRGLKTHAKVCVVVRREPEGIRRYIHFGTGNYNEATAKLYSDVSLLTCDEVLGDDATAFFNAVTGASQPQPFELLAAAPLTLRQKVITLIDAETRRAVQGDQAEIIVKLNALVDTEVIDALYRANRAGVKVLLNIRGVCCLKPGIAGLSENIRVVSVVDRYLEHARILYFRHGGDGQLFISSADWMPRNLDRRVELLVPVLDPACREKLFETLQTYFQDDTNAWVMQPNGQYIRTVPEDPDSAFRSQQRLYEATVARMKASTDLSRGQFDTQVPRKD</sequence>
<comment type="cofactor">
    <cofactor evidence="6">
        <name>Mg(2+)</name>
        <dbReference type="ChEBI" id="CHEBI:18420"/>
    </cofactor>
</comment>
<keyword evidence="2 6" id="KW-0808">Transferase</keyword>
<dbReference type="GO" id="GO:0005524">
    <property type="term" value="F:ATP binding"/>
    <property type="evidence" value="ECO:0007669"/>
    <property type="project" value="UniProtKB-KW"/>
</dbReference>
<keyword evidence="3 6" id="KW-0547">Nucleotide-binding</keyword>
<feature type="binding site" evidence="6">
    <location>
        <position position="436"/>
    </location>
    <ligand>
        <name>Mg(2+)</name>
        <dbReference type="ChEBI" id="CHEBI:18420"/>
    </ligand>
</feature>
<dbReference type="SUPFAM" id="SSF143724">
    <property type="entry name" value="PHP14-like"/>
    <property type="match status" value="1"/>
</dbReference>